<dbReference type="Proteomes" id="UP000196778">
    <property type="component" value="Unassembled WGS sequence"/>
</dbReference>
<feature type="transmembrane region" description="Helical" evidence="2">
    <location>
        <begin position="122"/>
        <end position="144"/>
    </location>
</feature>
<organism evidence="3 4">
    <name type="scientific">Mycetocola reblochoni REB411</name>
    <dbReference type="NCBI Taxonomy" id="1255698"/>
    <lineage>
        <taxon>Bacteria</taxon>
        <taxon>Bacillati</taxon>
        <taxon>Actinomycetota</taxon>
        <taxon>Actinomycetes</taxon>
        <taxon>Micrococcales</taxon>
        <taxon>Microbacteriaceae</taxon>
        <taxon>Mycetocola</taxon>
    </lineage>
</organism>
<evidence type="ECO:0000256" key="1">
    <source>
        <dbReference type="SAM" id="MobiDB-lite"/>
    </source>
</evidence>
<keyword evidence="2" id="KW-0812">Transmembrane</keyword>
<keyword evidence="2" id="KW-1133">Transmembrane helix</keyword>
<dbReference type="OrthoDB" id="5083906at2"/>
<protein>
    <submittedName>
        <fullName evidence="3">Uncharacterized protein</fullName>
    </submittedName>
</protein>
<feature type="compositionally biased region" description="Basic and acidic residues" evidence="1">
    <location>
        <begin position="1"/>
        <end position="10"/>
    </location>
</feature>
<feature type="region of interest" description="Disordered" evidence="1">
    <location>
        <begin position="1"/>
        <end position="62"/>
    </location>
</feature>
<feature type="transmembrane region" description="Helical" evidence="2">
    <location>
        <begin position="156"/>
        <end position="179"/>
    </location>
</feature>
<evidence type="ECO:0000256" key="2">
    <source>
        <dbReference type="SAM" id="Phobius"/>
    </source>
</evidence>
<reference evidence="4" key="1">
    <citation type="submission" date="2017-02" db="EMBL/GenBank/DDBJ databases">
        <authorList>
            <person name="Dridi B."/>
        </authorList>
    </citation>
    <scope>NUCLEOTIDE SEQUENCE [LARGE SCALE GENOMIC DNA]</scope>
    <source>
        <strain evidence="4">EB411</strain>
    </source>
</reference>
<dbReference type="AlphaFoldDB" id="A0A1R4IAH7"/>
<keyword evidence="2" id="KW-0472">Membrane</keyword>
<dbReference type="RefSeq" id="WP_087135776.1">
    <property type="nucleotide sequence ID" value="NZ_FUKR01000005.1"/>
</dbReference>
<dbReference type="Pfam" id="PF19779">
    <property type="entry name" value="DUF6264"/>
    <property type="match status" value="1"/>
</dbReference>
<keyword evidence="4" id="KW-1185">Reference proteome</keyword>
<feature type="transmembrane region" description="Helical" evidence="2">
    <location>
        <begin position="78"/>
        <end position="102"/>
    </location>
</feature>
<gene>
    <name evidence="3" type="ORF">FM119_00710</name>
</gene>
<evidence type="ECO:0000313" key="3">
    <source>
        <dbReference type="EMBL" id="SJN16891.1"/>
    </source>
</evidence>
<name>A0A1R4IAH7_9MICO</name>
<accession>A0A1R4IAH7</accession>
<dbReference type="InterPro" id="IPR046231">
    <property type="entry name" value="DUF6264"/>
</dbReference>
<dbReference type="EMBL" id="FUKR01000005">
    <property type="protein sequence ID" value="SJN16891.1"/>
    <property type="molecule type" value="Genomic_DNA"/>
</dbReference>
<sequence length="206" mass="21856">MPEDDKRPEPEFGVYATPEEQRRRMGLPAEPEAEASAQGQGVPGTAQASAPQRPSVRPGPAALPGTPAPFNWNRALTFLLLGVGLYVTLTSVPGLLDLYGTFSVVAEQLGVDGDTGLVNSLGLRIIGVVIALSYIVGWIAALWLSLRRLRRQVSSWWIPLVIGVVVTVIVFALLMAAMLSQPDFVTTLMDSAVVVPSGVPTPSSTP</sequence>
<evidence type="ECO:0000313" key="4">
    <source>
        <dbReference type="Proteomes" id="UP000196778"/>
    </source>
</evidence>
<proteinExistence type="predicted"/>